<dbReference type="SUPFAM" id="SSF53300">
    <property type="entry name" value="vWA-like"/>
    <property type="match status" value="1"/>
</dbReference>
<dbReference type="SMART" id="SM00327">
    <property type="entry name" value="VWA"/>
    <property type="match status" value="1"/>
</dbReference>
<evidence type="ECO:0000313" key="3">
    <source>
        <dbReference type="EMBL" id="MBO1319317.1"/>
    </source>
</evidence>
<dbReference type="RefSeq" id="WP_207859138.1">
    <property type="nucleotide sequence ID" value="NZ_JAFREP010000010.1"/>
</dbReference>
<feature type="chain" id="PRO_5035277497" evidence="1">
    <location>
        <begin position="18"/>
        <end position="651"/>
    </location>
</feature>
<sequence>MKTWFGLWLLCLTPLLAADTHIQLILDASGSMWNKFEDGRYRITTAKDVLQQVVNSLPAENAGLQVGLRIYGSRVSHKENGACDDTALFVPMSGVDRDQLLKTIRKARALGATPIAKSLTAAAADFSGIQGKKSIILVTDGLESCGGDVEAAVAKLKEAGVDVDLRIIGLDLDDQAVAVFSRYATLENVADAASLSKVLSAAVEEQVTLERKQLPVTVRLTRKGKAVTDAKVMLVDPVKATQDTFSLSQGRYQLSTPPGSFDIAVDDVHSGPKVFSGIAVNADQKNEFSFELAPESDASLRVSVKEAVAGSAVTVFYEGAPTGGEPWITIVTPEQSDGAYRDWKYAPDGKGQVTIYLPGEVGPMEARLVATQPMGGEIVLARAEVTATKPEISLDVAANLPGGNYFEAFWTGPDNPGDFITIVPAGSAPGAYESYQYTKKGSPSQLLAKPEAGDYEVRYVSGENKVLASTRVVIQGATADLEAPQSAMAGGKVTVSWQGPNGPGDYISVAEAGSNDTAYSGYAYTKDGKALAIDLPVKPGAYELRYMVGSGDKLLARRPLTLTPAKITLDAPDKVKTGAPIEIKWQGPDGASDYITIVKVGAAAASYGDYRYTRDGSPATLTAPNEAGTYEIRYNNERAGAVLAKKAITVE</sequence>
<dbReference type="InterPro" id="IPR036465">
    <property type="entry name" value="vWFA_dom_sf"/>
</dbReference>
<dbReference type="Gene3D" id="3.40.50.410">
    <property type="entry name" value="von Willebrand factor, type A domain"/>
    <property type="match status" value="1"/>
</dbReference>
<name>A0A8J7Q7Z3_9BACT</name>
<dbReference type="Proteomes" id="UP000664417">
    <property type="component" value="Unassembled WGS sequence"/>
</dbReference>
<dbReference type="PROSITE" id="PS50234">
    <property type="entry name" value="VWFA"/>
    <property type="match status" value="1"/>
</dbReference>
<comment type="caution">
    <text evidence="3">The sequence shown here is derived from an EMBL/GenBank/DDBJ whole genome shotgun (WGS) entry which is preliminary data.</text>
</comment>
<keyword evidence="4" id="KW-1185">Reference proteome</keyword>
<protein>
    <submittedName>
        <fullName evidence="3">VWA domain-containing protein</fullName>
    </submittedName>
</protein>
<evidence type="ECO:0000259" key="2">
    <source>
        <dbReference type="PROSITE" id="PS50234"/>
    </source>
</evidence>
<keyword evidence="1" id="KW-0732">Signal</keyword>
<organism evidence="3 4">
    <name type="scientific">Acanthopleuribacter pedis</name>
    <dbReference type="NCBI Taxonomy" id="442870"/>
    <lineage>
        <taxon>Bacteria</taxon>
        <taxon>Pseudomonadati</taxon>
        <taxon>Acidobacteriota</taxon>
        <taxon>Holophagae</taxon>
        <taxon>Acanthopleuribacterales</taxon>
        <taxon>Acanthopleuribacteraceae</taxon>
        <taxon>Acanthopleuribacter</taxon>
    </lineage>
</organism>
<evidence type="ECO:0000256" key="1">
    <source>
        <dbReference type="SAM" id="SignalP"/>
    </source>
</evidence>
<proteinExistence type="predicted"/>
<feature type="domain" description="VWFA" evidence="2">
    <location>
        <begin position="21"/>
        <end position="220"/>
    </location>
</feature>
<evidence type="ECO:0000313" key="4">
    <source>
        <dbReference type="Proteomes" id="UP000664417"/>
    </source>
</evidence>
<gene>
    <name evidence="3" type="ORF">J3U88_12665</name>
</gene>
<dbReference type="Pfam" id="PF00092">
    <property type="entry name" value="VWA"/>
    <property type="match status" value="1"/>
</dbReference>
<dbReference type="EMBL" id="JAFREP010000010">
    <property type="protein sequence ID" value="MBO1319317.1"/>
    <property type="molecule type" value="Genomic_DNA"/>
</dbReference>
<dbReference type="AlphaFoldDB" id="A0A8J7Q7Z3"/>
<accession>A0A8J7Q7Z3</accession>
<reference evidence="3" key="1">
    <citation type="submission" date="2021-03" db="EMBL/GenBank/DDBJ databases">
        <authorList>
            <person name="Wang G."/>
        </authorList>
    </citation>
    <scope>NUCLEOTIDE SEQUENCE</scope>
    <source>
        <strain evidence="3">KCTC 12899</strain>
    </source>
</reference>
<feature type="signal peptide" evidence="1">
    <location>
        <begin position="1"/>
        <end position="17"/>
    </location>
</feature>
<dbReference type="Gene3D" id="2.60.40.1120">
    <property type="entry name" value="Carboxypeptidase-like, regulatory domain"/>
    <property type="match status" value="1"/>
</dbReference>
<dbReference type="InterPro" id="IPR002035">
    <property type="entry name" value="VWF_A"/>
</dbReference>